<dbReference type="GO" id="GO:0016925">
    <property type="term" value="P:protein sumoylation"/>
    <property type="evidence" value="ECO:0007669"/>
    <property type="project" value="TreeGrafter"/>
</dbReference>
<proteinExistence type="predicted"/>
<gene>
    <name evidence="3" type="ORF">NDU88_001283</name>
</gene>
<sequence>MLWPGADALAPGAGRPTPSAAHQVCFRSRVAPGRPRFRPTRGYRHQGTLGMLRSRGTGPRKAERKKEECTVCRARCRIIFLTEQLSPDVRSFFMDVNLLCKKYAKEFAQVSDFQESHRRRCLAFYKEKIAKLEEMNKKLSRQIEQLQSTRSPQALSRVQSSTTINSSSSSHLEKQKGYSSCLHPLAHQLSSNVDDSMEVDASSQFKKPESMPGPNRLSLISPPRDGRMGYLVKRLIMCSINLNTVVPQLSPWSCY</sequence>
<evidence type="ECO:0000313" key="3">
    <source>
        <dbReference type="EMBL" id="KAJ1213651.1"/>
    </source>
</evidence>
<dbReference type="GO" id="GO:0007129">
    <property type="term" value="P:homologous chromosome pairing at meiosis"/>
    <property type="evidence" value="ECO:0007669"/>
    <property type="project" value="TreeGrafter"/>
</dbReference>
<evidence type="ECO:0000256" key="1">
    <source>
        <dbReference type="ARBA" id="ARBA00023254"/>
    </source>
</evidence>
<organism evidence="3 4">
    <name type="scientific">Pleurodeles waltl</name>
    <name type="common">Iberian ribbed newt</name>
    <dbReference type="NCBI Taxonomy" id="8319"/>
    <lineage>
        <taxon>Eukaryota</taxon>
        <taxon>Metazoa</taxon>
        <taxon>Chordata</taxon>
        <taxon>Craniata</taxon>
        <taxon>Vertebrata</taxon>
        <taxon>Euteleostomi</taxon>
        <taxon>Amphibia</taxon>
        <taxon>Batrachia</taxon>
        <taxon>Caudata</taxon>
        <taxon>Salamandroidea</taxon>
        <taxon>Salamandridae</taxon>
        <taxon>Pleurodelinae</taxon>
        <taxon>Pleurodeles</taxon>
    </lineage>
</organism>
<dbReference type="AlphaFoldDB" id="A0AAV7WL22"/>
<dbReference type="InterPro" id="IPR042123">
    <property type="entry name" value="Zip3/RNF212-like"/>
</dbReference>
<dbReference type="GO" id="GO:0000795">
    <property type="term" value="C:synaptonemal complex"/>
    <property type="evidence" value="ECO:0007669"/>
    <property type="project" value="InterPro"/>
</dbReference>
<name>A0AAV7WL22_PLEWA</name>
<dbReference type="GO" id="GO:0007131">
    <property type="term" value="P:reciprocal meiotic recombination"/>
    <property type="evidence" value="ECO:0007669"/>
    <property type="project" value="InterPro"/>
</dbReference>
<comment type="caution">
    <text evidence="3">The sequence shown here is derived from an EMBL/GenBank/DDBJ whole genome shotgun (WGS) entry which is preliminary data.</text>
</comment>
<protein>
    <submittedName>
        <fullName evidence="3">Uncharacterized protein</fullName>
    </submittedName>
</protein>
<keyword evidence="1" id="KW-0469">Meiosis</keyword>
<reference evidence="3" key="1">
    <citation type="journal article" date="2022" name="bioRxiv">
        <title>Sequencing and chromosome-scale assembly of the giantPleurodeles waltlgenome.</title>
        <authorList>
            <person name="Brown T."/>
            <person name="Elewa A."/>
            <person name="Iarovenko S."/>
            <person name="Subramanian E."/>
            <person name="Araus A.J."/>
            <person name="Petzold A."/>
            <person name="Susuki M."/>
            <person name="Suzuki K.-i.T."/>
            <person name="Hayashi T."/>
            <person name="Toyoda A."/>
            <person name="Oliveira C."/>
            <person name="Osipova E."/>
            <person name="Leigh N.D."/>
            <person name="Simon A."/>
            <person name="Yun M.H."/>
        </authorList>
    </citation>
    <scope>NUCLEOTIDE SEQUENCE</scope>
    <source>
        <strain evidence="3">20211129_DDA</strain>
        <tissue evidence="3">Liver</tissue>
    </source>
</reference>
<dbReference type="PANTHER" id="PTHR22663">
    <property type="entry name" value="RING FINGER PROTEIN NARYA-RELATED"/>
    <property type="match status" value="1"/>
</dbReference>
<feature type="region of interest" description="Disordered" evidence="2">
    <location>
        <begin position="197"/>
        <end position="221"/>
    </location>
</feature>
<dbReference type="EMBL" id="JANPWB010000001">
    <property type="protein sequence ID" value="KAJ1213651.1"/>
    <property type="molecule type" value="Genomic_DNA"/>
</dbReference>
<dbReference type="PANTHER" id="PTHR22663:SF21">
    <property type="entry name" value="E3 SUMO-PROTEIN LIGASE RNF212-RELATED"/>
    <property type="match status" value="1"/>
</dbReference>
<accession>A0AAV7WL22</accession>
<dbReference type="GO" id="GO:0019789">
    <property type="term" value="F:SUMO transferase activity"/>
    <property type="evidence" value="ECO:0007669"/>
    <property type="project" value="InterPro"/>
</dbReference>
<evidence type="ECO:0000256" key="2">
    <source>
        <dbReference type="SAM" id="MobiDB-lite"/>
    </source>
</evidence>
<feature type="compositionally biased region" description="Low complexity" evidence="2">
    <location>
        <begin position="160"/>
        <end position="170"/>
    </location>
</feature>
<feature type="region of interest" description="Disordered" evidence="2">
    <location>
        <begin position="147"/>
        <end position="172"/>
    </location>
</feature>
<dbReference type="Proteomes" id="UP001066276">
    <property type="component" value="Chromosome 1_1"/>
</dbReference>
<evidence type="ECO:0000313" key="4">
    <source>
        <dbReference type="Proteomes" id="UP001066276"/>
    </source>
</evidence>
<feature type="compositionally biased region" description="Polar residues" evidence="2">
    <location>
        <begin position="147"/>
        <end position="159"/>
    </location>
</feature>
<keyword evidence="4" id="KW-1185">Reference proteome</keyword>